<protein>
    <submittedName>
        <fullName evidence="3">Glucose 1-dehydrogenase</fullName>
        <ecNumber evidence="3">1.1.1.47</ecNumber>
    </submittedName>
</protein>
<evidence type="ECO:0000256" key="2">
    <source>
        <dbReference type="ARBA" id="ARBA00023002"/>
    </source>
</evidence>
<dbReference type="FunFam" id="3.40.50.720:FF:000084">
    <property type="entry name" value="Short-chain dehydrogenase reductase"/>
    <property type="match status" value="1"/>
</dbReference>
<keyword evidence="2 3" id="KW-0560">Oxidoreductase</keyword>
<dbReference type="PANTHER" id="PTHR42760:SF133">
    <property type="entry name" value="3-OXOACYL-[ACYL-CARRIER-PROTEIN] REDUCTASE"/>
    <property type="match status" value="1"/>
</dbReference>
<dbReference type="PRINTS" id="PR00081">
    <property type="entry name" value="GDHRDH"/>
</dbReference>
<dbReference type="PROSITE" id="PS00061">
    <property type="entry name" value="ADH_SHORT"/>
    <property type="match status" value="1"/>
</dbReference>
<dbReference type="EC" id="1.1.1.47" evidence="3"/>
<evidence type="ECO:0000313" key="3">
    <source>
        <dbReference type="EMBL" id="MVT76362.1"/>
    </source>
</evidence>
<dbReference type="OrthoDB" id="9790146at2"/>
<organism evidence="3 4">
    <name type="scientific">Bradyrhizobium cajani</name>
    <dbReference type="NCBI Taxonomy" id="1928661"/>
    <lineage>
        <taxon>Bacteria</taxon>
        <taxon>Pseudomonadati</taxon>
        <taxon>Pseudomonadota</taxon>
        <taxon>Alphaproteobacteria</taxon>
        <taxon>Hyphomicrobiales</taxon>
        <taxon>Nitrobacteraceae</taxon>
        <taxon>Bradyrhizobium</taxon>
    </lineage>
</organism>
<dbReference type="GO" id="GO:0047936">
    <property type="term" value="F:glucose 1-dehydrogenase [NAD(P)+] activity"/>
    <property type="evidence" value="ECO:0007669"/>
    <property type="project" value="UniProtKB-EC"/>
</dbReference>
<name>A0A844TM20_9BRAD</name>
<dbReference type="GO" id="GO:0048038">
    <property type="term" value="F:quinone binding"/>
    <property type="evidence" value="ECO:0007669"/>
    <property type="project" value="TreeGrafter"/>
</dbReference>
<dbReference type="PANTHER" id="PTHR42760">
    <property type="entry name" value="SHORT-CHAIN DEHYDROGENASES/REDUCTASES FAMILY MEMBER"/>
    <property type="match status" value="1"/>
</dbReference>
<dbReference type="NCBIfam" id="NF005559">
    <property type="entry name" value="PRK07231.1"/>
    <property type="match status" value="1"/>
</dbReference>
<comment type="caution">
    <text evidence="3">The sequence shown here is derived from an EMBL/GenBank/DDBJ whole genome shotgun (WGS) entry which is preliminary data.</text>
</comment>
<proteinExistence type="inferred from homology"/>
<dbReference type="PRINTS" id="PR00080">
    <property type="entry name" value="SDRFAMILY"/>
</dbReference>
<gene>
    <name evidence="3" type="ORF">GPL20_25475</name>
</gene>
<dbReference type="Proteomes" id="UP000449969">
    <property type="component" value="Unassembled WGS sequence"/>
</dbReference>
<dbReference type="AlphaFoldDB" id="A0A844TM20"/>
<keyword evidence="4" id="KW-1185">Reference proteome</keyword>
<dbReference type="EMBL" id="WQNE01000024">
    <property type="protein sequence ID" value="MVT76362.1"/>
    <property type="molecule type" value="Genomic_DNA"/>
</dbReference>
<dbReference type="Pfam" id="PF13561">
    <property type="entry name" value="adh_short_C2"/>
    <property type="match status" value="1"/>
</dbReference>
<accession>A0A844TM20</accession>
<dbReference type="RefSeq" id="WP_157332799.1">
    <property type="nucleotide sequence ID" value="NZ_JANADL010000028.1"/>
</dbReference>
<dbReference type="InterPro" id="IPR002347">
    <property type="entry name" value="SDR_fam"/>
</dbReference>
<reference evidence="3 4" key="1">
    <citation type="submission" date="2019-12" db="EMBL/GenBank/DDBJ databases">
        <title>Draft genome sequences Bradyrhizobium cajani AMBPC1010, Bradyrhizobium pachyrhizi AMBPC1040 and Bradyrhizobium yuanmingense ALSPC3051, three plant growth promoting strains isolated from nodules of Cajanus cajan L. in Dominican Republic.</title>
        <authorList>
            <person name="Flores-Felix J.D."/>
            <person name="Araujo J."/>
            <person name="Diaz-Alcantara C."/>
            <person name="Gonzalez-Andres F."/>
            <person name="Velazquez E."/>
        </authorList>
    </citation>
    <scope>NUCLEOTIDE SEQUENCE [LARGE SCALE GENOMIC DNA]</scope>
    <source>
        <strain evidence="3 4">1010</strain>
    </source>
</reference>
<evidence type="ECO:0000313" key="4">
    <source>
        <dbReference type="Proteomes" id="UP000449969"/>
    </source>
</evidence>
<dbReference type="GO" id="GO:0006633">
    <property type="term" value="P:fatty acid biosynthetic process"/>
    <property type="evidence" value="ECO:0007669"/>
    <property type="project" value="TreeGrafter"/>
</dbReference>
<evidence type="ECO:0000256" key="1">
    <source>
        <dbReference type="ARBA" id="ARBA00006484"/>
    </source>
</evidence>
<comment type="similarity">
    <text evidence="1">Belongs to the short-chain dehydrogenases/reductases (SDR) family.</text>
</comment>
<dbReference type="InterPro" id="IPR020904">
    <property type="entry name" value="Sc_DH/Rdtase_CS"/>
</dbReference>
<dbReference type="SUPFAM" id="SSF51735">
    <property type="entry name" value="NAD(P)-binding Rossmann-fold domains"/>
    <property type="match status" value="1"/>
</dbReference>
<sequence>MTSAGSIFLPSFRLDGRQAIVTGASQGLGRHIALALAEAGADLALVGRSLGSLESVAAEAHAMGRLAVCVTADLSQIDEVRKMTAQIAEVLGRIDILVNNAGTNIQQLAVDVTEEAWDTVMNINLKGAFFTAREVGLRMIAQGGGGRIVNIASQMAAVGFYKRSAYCASKAAVAAFTKVLALEWAAEGIRVNAVGPTFIDSPLARKVFEDKEIHAAVLQRLPIGRLGRMEEVAAAVVYLVSDGADLVTGHTLMVDGGWTAQ</sequence>
<dbReference type="InterPro" id="IPR036291">
    <property type="entry name" value="NAD(P)-bd_dom_sf"/>
</dbReference>
<dbReference type="Gene3D" id="3.40.50.720">
    <property type="entry name" value="NAD(P)-binding Rossmann-like Domain"/>
    <property type="match status" value="1"/>
</dbReference>